<dbReference type="PANTHER" id="PTHR35191:SF1">
    <property type="entry name" value="PROPHAGE SIDE TAIL FIBER PROTEIN HOMOLOG STFQ-RELATED"/>
    <property type="match status" value="1"/>
</dbReference>
<dbReference type="GO" id="GO:0016788">
    <property type="term" value="F:hydrolase activity, acting on ester bonds"/>
    <property type="evidence" value="ECO:0007669"/>
    <property type="project" value="UniProtKB-ARBA"/>
</dbReference>
<reference evidence="3" key="1">
    <citation type="submission" date="2016-11" db="EMBL/GenBank/DDBJ databases">
        <authorList>
            <person name="Panda P."/>
            <person name="Visnovsky S."/>
            <person name="Pitman A."/>
        </authorList>
    </citation>
    <scope>NUCLEOTIDE SEQUENCE [LARGE SCALE GENOMIC DNA]</scope>
    <source>
        <strain evidence="3">ICMP 9972</strain>
    </source>
</reference>
<dbReference type="InterPro" id="IPR051934">
    <property type="entry name" value="Phage_Tail_Fiber_Structural"/>
</dbReference>
<protein>
    <recommendedName>
        <fullName evidence="4">SGNH hydrolase-type esterase domain-containing protein</fullName>
    </recommendedName>
</protein>
<comment type="caution">
    <text evidence="2">The sequence shown here is derived from an EMBL/GenBank/DDBJ whole genome shotgun (WGS) entry which is preliminary data.</text>
</comment>
<name>A0A1V2R543_9GAMM</name>
<evidence type="ECO:0000256" key="1">
    <source>
        <dbReference type="SAM" id="MobiDB-lite"/>
    </source>
</evidence>
<dbReference type="AlphaFoldDB" id="A0A1V2R543"/>
<evidence type="ECO:0000313" key="2">
    <source>
        <dbReference type="EMBL" id="ONK07544.1"/>
    </source>
</evidence>
<proteinExistence type="predicted"/>
<dbReference type="EMBL" id="MPUJ01000004">
    <property type="protein sequence ID" value="ONK07544.1"/>
    <property type="molecule type" value="Genomic_DNA"/>
</dbReference>
<dbReference type="Proteomes" id="UP000189286">
    <property type="component" value="Unassembled WGS sequence"/>
</dbReference>
<organism evidence="2 3">
    <name type="scientific">Pectobacterium actinidiae</name>
    <dbReference type="NCBI Taxonomy" id="1507808"/>
    <lineage>
        <taxon>Bacteria</taxon>
        <taxon>Pseudomonadati</taxon>
        <taxon>Pseudomonadota</taxon>
        <taxon>Gammaproteobacteria</taxon>
        <taxon>Enterobacterales</taxon>
        <taxon>Pectobacteriaceae</taxon>
        <taxon>Pectobacterium</taxon>
    </lineage>
</organism>
<dbReference type="CDD" id="cd00229">
    <property type="entry name" value="SGNH_hydrolase"/>
    <property type="match status" value="1"/>
</dbReference>
<feature type="region of interest" description="Disordered" evidence="1">
    <location>
        <begin position="68"/>
        <end position="92"/>
    </location>
</feature>
<dbReference type="OrthoDB" id="6422253at2"/>
<dbReference type="PANTHER" id="PTHR35191">
    <property type="entry name" value="PROPHAGE SIDE TAIL FIBER PROTEIN HOMOLOG STFQ-RELATED"/>
    <property type="match status" value="1"/>
</dbReference>
<sequence length="831" mass="89890">MANLSENPQWVDGIYQIETSDPVVGGPDGVSNRQAKELASRTRYLKEEQEKTGSDLATHVAAADPHTQYAPKVNPSFTGTPKAPTPATDSNSQQVATTAFVRSALAGLVGSAPASLDTLNELAAALNNDPNFSTTVINLLSEKLSAEKNGEDILDKNAFVRNLGLDSAKNNAVVVKNIHDFGARDDCVEAKQAIATNNYNAFLLAIKNRPCRVFFPYTNTGCYKFDGVSADLDLEGVEIVVDPGVYFYTPNDNNRNIIRRPGGKINRFTKIQVDGESRFVHGIGPHAERHPAEKELADSVNSGESHIPQALNFINDSATTFKLNGVWPKVALLPTTDEFSIAENSTIFPSPDATFWGSMFPAVVGDTVLASCRDGGKYSCVFIETVNGWVLVRYTRETRSVTVSRSNNGVFSETNHIWDDGIVPSYYFDNAIIGGHIIGETSVGIIVNGTVILRVDTDSAILSVGWANGYGQNNLCTISDPIMMRGKKLHGLPLINIICIGDSTGDRNVTIYSQFDYAMKYYAGLGGGQVAKLTNLASSGDTSSQQAQRLLATDISGYTFCLIQVGINNIQQQKGVSSFLADIESMIDYCRRFKVEPIVGIPAMFYTRNDIRTAGISTDHLGQPSAKSELGSLYRLGLIRLCANKNVMLSSSGDSNGVVSPRLLGLEGVDPMMMDNIHQTAFGSMLMGMAWARTMASYFIKNGRETKRKDSLIGPRSASVARLSARYFSAGGGGDVPQTPLYSISDDGKLITLSYYLSRGTADWSGDVIVGKLPARLRPMTDQRFLTQGTNSGIIPVGGLVSVVITRNGDIRLLGATNDCYFVPFNITYSI</sequence>
<dbReference type="SUPFAM" id="SSF52266">
    <property type="entry name" value="SGNH hydrolase"/>
    <property type="match status" value="1"/>
</dbReference>
<evidence type="ECO:0000313" key="3">
    <source>
        <dbReference type="Proteomes" id="UP000189286"/>
    </source>
</evidence>
<accession>A0A1V2R543</accession>
<dbReference type="Gene3D" id="3.40.50.1110">
    <property type="entry name" value="SGNH hydrolase"/>
    <property type="match status" value="1"/>
</dbReference>
<evidence type="ECO:0008006" key="4">
    <source>
        <dbReference type="Google" id="ProtNLM"/>
    </source>
</evidence>
<gene>
    <name evidence="2" type="ORF">BSK71_07635</name>
</gene>
<dbReference type="InterPro" id="IPR036514">
    <property type="entry name" value="SGNH_hydro_sf"/>
</dbReference>